<feature type="domain" description="N-acetyltransferase" evidence="4">
    <location>
        <begin position="5"/>
        <end position="165"/>
    </location>
</feature>
<reference evidence="5 6" key="1">
    <citation type="journal article" date="2015" name="Genome Biol.">
        <title>Comparative genomics of Steinernema reveals deeply conserved gene regulatory networks.</title>
        <authorList>
            <person name="Dillman A.R."/>
            <person name="Macchietto M."/>
            <person name="Porter C.F."/>
            <person name="Rogers A."/>
            <person name="Williams B."/>
            <person name="Antoshechkin I."/>
            <person name="Lee M.M."/>
            <person name="Goodwin Z."/>
            <person name="Lu X."/>
            <person name="Lewis E.E."/>
            <person name="Goodrich-Blair H."/>
            <person name="Stock S.P."/>
            <person name="Adams B.J."/>
            <person name="Sternberg P.W."/>
            <person name="Mortazavi A."/>
        </authorList>
    </citation>
    <scope>NUCLEOTIDE SEQUENCE [LARGE SCALE GENOMIC DNA]</scope>
    <source>
        <strain evidence="5 6">ALL</strain>
    </source>
</reference>
<dbReference type="Proteomes" id="UP000298663">
    <property type="component" value="Unassembled WGS sequence"/>
</dbReference>
<dbReference type="GO" id="GO:0008080">
    <property type="term" value="F:N-acetyltransferase activity"/>
    <property type="evidence" value="ECO:0007669"/>
    <property type="project" value="UniProtKB-ARBA"/>
</dbReference>
<dbReference type="PANTHER" id="PTHR10545">
    <property type="entry name" value="DIAMINE N-ACETYLTRANSFERASE"/>
    <property type="match status" value="1"/>
</dbReference>
<dbReference type="STRING" id="34508.A0A4U5NW04"/>
<dbReference type="InterPro" id="IPR051016">
    <property type="entry name" value="Diverse_Substrate_AcTransf"/>
</dbReference>
<keyword evidence="6" id="KW-1185">Reference proteome</keyword>
<dbReference type="OrthoDB" id="7305308at2759"/>
<dbReference type="CDD" id="cd04301">
    <property type="entry name" value="NAT_SF"/>
    <property type="match status" value="1"/>
</dbReference>
<evidence type="ECO:0000313" key="6">
    <source>
        <dbReference type="Proteomes" id="UP000298663"/>
    </source>
</evidence>
<dbReference type="PROSITE" id="PS51186">
    <property type="entry name" value="GNAT"/>
    <property type="match status" value="1"/>
</dbReference>
<keyword evidence="3" id="KW-0012">Acyltransferase</keyword>
<accession>A0A4U5NW04</accession>
<proteinExistence type="inferred from homology"/>
<dbReference type="InterPro" id="IPR016181">
    <property type="entry name" value="Acyl_CoA_acyltransferase"/>
</dbReference>
<evidence type="ECO:0000256" key="3">
    <source>
        <dbReference type="ARBA" id="ARBA00023315"/>
    </source>
</evidence>
<dbReference type="SUPFAM" id="SSF55729">
    <property type="entry name" value="Acyl-CoA N-acyltransferases (Nat)"/>
    <property type="match status" value="1"/>
</dbReference>
<keyword evidence="2" id="KW-0808">Transferase</keyword>
<evidence type="ECO:0000259" key="4">
    <source>
        <dbReference type="PROSITE" id="PS51186"/>
    </source>
</evidence>
<name>A0A4U5NW04_STECR</name>
<organism evidence="5 6">
    <name type="scientific">Steinernema carpocapsae</name>
    <name type="common">Entomopathogenic nematode</name>
    <dbReference type="NCBI Taxonomy" id="34508"/>
    <lineage>
        <taxon>Eukaryota</taxon>
        <taxon>Metazoa</taxon>
        <taxon>Ecdysozoa</taxon>
        <taxon>Nematoda</taxon>
        <taxon>Chromadorea</taxon>
        <taxon>Rhabditida</taxon>
        <taxon>Tylenchina</taxon>
        <taxon>Panagrolaimomorpha</taxon>
        <taxon>Strongyloidoidea</taxon>
        <taxon>Steinernematidae</taxon>
        <taxon>Steinernema</taxon>
    </lineage>
</organism>
<dbReference type="InterPro" id="IPR000182">
    <property type="entry name" value="GNAT_dom"/>
</dbReference>
<comment type="caution">
    <text evidence="5">The sequence shown here is derived from an EMBL/GenBank/DDBJ whole genome shotgun (WGS) entry which is preliminary data.</text>
</comment>
<dbReference type="FunFam" id="3.40.630.30:FF:000064">
    <property type="entry name" value="GNAT family acetyltransferase"/>
    <property type="match status" value="1"/>
</dbReference>
<sequence>MVAQLVVRPVVPEDAKFIVDLVQELADFEKMPNGPKVTLEQTVEHIKNEAFHGFIAIDGEEPAGMLLFYYGYSTWKGPFIHMEDLYVRPQYRRQQVGMKLWTELGKYSVKRNIPRMEWDVLDWNENAIKFYEKMEATNMHKAEGWLKYRLCEVGIARLAHFLDKE</sequence>
<evidence type="ECO:0000313" key="5">
    <source>
        <dbReference type="EMBL" id="TKR87739.1"/>
    </source>
</evidence>
<dbReference type="EMBL" id="AZBU02000003">
    <property type="protein sequence ID" value="TKR87739.1"/>
    <property type="molecule type" value="Genomic_DNA"/>
</dbReference>
<evidence type="ECO:0000256" key="1">
    <source>
        <dbReference type="ARBA" id="ARBA00008694"/>
    </source>
</evidence>
<dbReference type="Gene3D" id="3.40.630.30">
    <property type="match status" value="1"/>
</dbReference>
<dbReference type="PANTHER" id="PTHR10545:SF29">
    <property type="entry name" value="GH14572P-RELATED"/>
    <property type="match status" value="1"/>
</dbReference>
<comment type="similarity">
    <text evidence="1">Belongs to the acetyltransferase family.</text>
</comment>
<dbReference type="Pfam" id="PF00583">
    <property type="entry name" value="Acetyltransf_1"/>
    <property type="match status" value="1"/>
</dbReference>
<dbReference type="AlphaFoldDB" id="A0A4U5NW04"/>
<gene>
    <name evidence="5" type="ORF">L596_012091</name>
</gene>
<evidence type="ECO:0000256" key="2">
    <source>
        <dbReference type="ARBA" id="ARBA00022679"/>
    </source>
</evidence>
<protein>
    <recommendedName>
        <fullName evidence="4">N-acetyltransferase domain-containing protein</fullName>
    </recommendedName>
</protein>
<reference evidence="5 6" key="2">
    <citation type="journal article" date="2019" name="G3 (Bethesda)">
        <title>Hybrid Assembly of the Genome of the Entomopathogenic Nematode Steinernema carpocapsae Identifies the X-Chromosome.</title>
        <authorList>
            <person name="Serra L."/>
            <person name="Macchietto M."/>
            <person name="Macias-Munoz A."/>
            <person name="McGill C.J."/>
            <person name="Rodriguez I.M."/>
            <person name="Rodriguez B."/>
            <person name="Murad R."/>
            <person name="Mortazavi A."/>
        </authorList>
    </citation>
    <scope>NUCLEOTIDE SEQUENCE [LARGE SCALE GENOMIC DNA]</scope>
    <source>
        <strain evidence="5 6">ALL</strain>
    </source>
</reference>